<protein>
    <submittedName>
        <fullName evidence="1">Capsule biosynthesis protein</fullName>
    </submittedName>
</protein>
<evidence type="ECO:0000313" key="1">
    <source>
        <dbReference type="EMBL" id="THG54340.1"/>
    </source>
</evidence>
<proteinExistence type="predicted"/>
<evidence type="ECO:0000313" key="2">
    <source>
        <dbReference type="Proteomes" id="UP000305401"/>
    </source>
</evidence>
<dbReference type="EMBL" id="SSTG01000022">
    <property type="protein sequence ID" value="THG54340.1"/>
    <property type="molecule type" value="Genomic_DNA"/>
</dbReference>
<sequence length="790" mass="86757">MTDRQVVEYIKTASAQGKSQQTIGRELLARGVTEDQLRRIQSSQGKPSEKNEKQDINVERSKSDVKSAAINGTVGESTQYSTSDFKEIVIEEQRMSTDELDVRGSNVRNIFGHNIFRNRNLTFEPNENLATPDDYKLGPGDEVVINVWGNNEDRIRQTISPEGRIFVTQIGPIYLNGLTIEQANELIRDLFASKYADVADEGSDISLTLGNLRTIQVDIMGEVTTPGTYRISPFSTLFHALYNAGGTTSSGSLRSIEVMRNGRKIASSDIYDYLFNGKRSNDIRLQEGDVIIVPTYDRLVEVIGEVKRPSTYELKKGETLSDLIKYSGGMKATAFTNRASVDRVINGEKTFAIIESNDFESTRLDDGDIVNIGKAIDIYDNRVEIGGAVFRPGYYAIDSEVKTIKDLVKIADGLKEDAFLNRAQLFRETDDKNTKIIPVNLEKILNGSIPDIKLQKNDVLVIASKNDMEPKGDILILGEIKLPGKYSYAQNLTLEDLIVQAGGLSEGASYAIVDISRRINNPNATKIGNRISNNYKLTIKDGLIIDGKPGFILEPNDIIDIRRSPGYVPQRRVAIIGEVPFEGGYSLATRNERISDLVKRAGGVSEYAYIRGASLSRKMSDEEKAARDEVLRLARSTSGNDSISIQKVLTSDRYSVGIELDKALANPGGPDDLVLKDGDALVVPEMVNTVKISGDVLYPNTVIFTPGKKYKYYVEQAGGFGNQANKGRAFVVYMNGRVARGKNAVIEPGCHIIVPSKQKGKGLSVAEWLAIGTSAASLGTMGATISNLIK</sequence>
<name>A0AC61S7L3_9BACT</name>
<gene>
    <name evidence="1" type="ORF">E5990_03275</name>
</gene>
<organism evidence="1 2">
    <name type="scientific">Muribaculum caecicola</name>
    <dbReference type="NCBI Taxonomy" id="3038144"/>
    <lineage>
        <taxon>Bacteria</taxon>
        <taxon>Pseudomonadati</taxon>
        <taxon>Bacteroidota</taxon>
        <taxon>Bacteroidia</taxon>
        <taxon>Bacteroidales</taxon>
        <taxon>Muribaculaceae</taxon>
        <taxon>Muribaculum</taxon>
    </lineage>
</organism>
<comment type="caution">
    <text evidence="1">The sequence shown here is derived from an EMBL/GenBank/DDBJ whole genome shotgun (WGS) entry which is preliminary data.</text>
</comment>
<accession>A0AC61S7L3</accession>
<dbReference type="Proteomes" id="UP000305401">
    <property type="component" value="Unassembled WGS sequence"/>
</dbReference>
<reference evidence="1" key="1">
    <citation type="submission" date="2019-04" db="EMBL/GenBank/DDBJ databases">
        <title>Microbes associate with the intestines of laboratory mice.</title>
        <authorList>
            <person name="Navarre W."/>
            <person name="Wong E."/>
            <person name="Huang K.C."/>
            <person name="Tropini C."/>
            <person name="Ng K."/>
            <person name="Yu B."/>
        </authorList>
    </citation>
    <scope>NUCLEOTIDE SEQUENCE</scope>
    <source>
        <strain evidence="1">NM86_A22</strain>
    </source>
</reference>
<keyword evidence="2" id="KW-1185">Reference proteome</keyword>